<keyword evidence="2" id="KW-1185">Reference proteome</keyword>
<dbReference type="EMBL" id="JAWWNJ010000005">
    <property type="protein sequence ID" value="KAK7055623.1"/>
    <property type="molecule type" value="Genomic_DNA"/>
</dbReference>
<proteinExistence type="predicted"/>
<reference evidence="1 2" key="1">
    <citation type="journal article" date="2024" name="J Genomics">
        <title>Draft genome sequencing and assembly of Favolaschia claudopus CIRM-BRFM 2984 isolated from oak limbs.</title>
        <authorList>
            <person name="Navarro D."/>
            <person name="Drula E."/>
            <person name="Chaduli D."/>
            <person name="Cazenave R."/>
            <person name="Ahrendt S."/>
            <person name="Wang J."/>
            <person name="Lipzen A."/>
            <person name="Daum C."/>
            <person name="Barry K."/>
            <person name="Grigoriev I.V."/>
            <person name="Favel A."/>
            <person name="Rosso M.N."/>
            <person name="Martin F."/>
        </authorList>
    </citation>
    <scope>NUCLEOTIDE SEQUENCE [LARGE SCALE GENOMIC DNA]</scope>
    <source>
        <strain evidence="1 2">CIRM-BRFM 2984</strain>
    </source>
</reference>
<evidence type="ECO:0000313" key="1">
    <source>
        <dbReference type="EMBL" id="KAK7055623.1"/>
    </source>
</evidence>
<dbReference type="Proteomes" id="UP001362999">
    <property type="component" value="Unassembled WGS sequence"/>
</dbReference>
<protein>
    <submittedName>
        <fullName evidence="1">Uncharacterized protein</fullName>
    </submittedName>
</protein>
<name>A0AAW0DXS6_9AGAR</name>
<accession>A0AAW0DXS6</accession>
<organism evidence="1 2">
    <name type="scientific">Favolaschia claudopus</name>
    <dbReference type="NCBI Taxonomy" id="2862362"/>
    <lineage>
        <taxon>Eukaryota</taxon>
        <taxon>Fungi</taxon>
        <taxon>Dikarya</taxon>
        <taxon>Basidiomycota</taxon>
        <taxon>Agaricomycotina</taxon>
        <taxon>Agaricomycetes</taxon>
        <taxon>Agaricomycetidae</taxon>
        <taxon>Agaricales</taxon>
        <taxon>Marasmiineae</taxon>
        <taxon>Mycenaceae</taxon>
        <taxon>Favolaschia</taxon>
    </lineage>
</organism>
<evidence type="ECO:0000313" key="2">
    <source>
        <dbReference type="Proteomes" id="UP001362999"/>
    </source>
</evidence>
<dbReference type="AlphaFoldDB" id="A0AAW0DXS6"/>
<gene>
    <name evidence="1" type="ORF">R3P38DRAFT_2760799</name>
</gene>
<sequence>MVSLSVSLKGFHGRVSPDLMCCFKRTRLPYTRDSHFMRRRNGWLVKATGRGLNLDWASARCRLQPPCAVIGVAARVMCDTLNWPNLPANVLVICAVTELAFSPFFSGWWFCVVESRLLLMREAASPRSNWWQICSPAALRKQPVFPMDAHCNLRNSSTSLDTVKTGTAMLQYIFSPSTYPRIPWPVATTLALRPRKRLARRGQCRGIAVLVNAAHSAPVSACTSYAGAIGLGHRRVPLGVLCEGLYSHYRVMLISSLQGVKTQDKV</sequence>
<comment type="caution">
    <text evidence="1">The sequence shown here is derived from an EMBL/GenBank/DDBJ whole genome shotgun (WGS) entry which is preliminary data.</text>
</comment>